<dbReference type="Proteomes" id="UP001501221">
    <property type="component" value="Unassembled WGS sequence"/>
</dbReference>
<dbReference type="PIRSF" id="PIRSF004649">
    <property type="entry name" value="MlaC"/>
    <property type="match status" value="1"/>
</dbReference>
<name>A0ABN0T6K1_9GAMM</name>
<comment type="caution">
    <text evidence="3">The sequence shown here is derived from an EMBL/GenBank/DDBJ whole genome shotgun (WGS) entry which is preliminary data.</text>
</comment>
<reference evidence="3 4" key="1">
    <citation type="journal article" date="2019" name="Int. J. Syst. Evol. Microbiol.">
        <title>The Global Catalogue of Microorganisms (GCM) 10K type strain sequencing project: providing services to taxonomists for standard genome sequencing and annotation.</title>
        <authorList>
            <consortium name="The Broad Institute Genomics Platform"/>
            <consortium name="The Broad Institute Genome Sequencing Center for Infectious Disease"/>
            <person name="Wu L."/>
            <person name="Ma J."/>
        </authorList>
    </citation>
    <scope>NUCLEOTIDE SEQUENCE [LARGE SCALE GENOMIC DNA]</scope>
    <source>
        <strain evidence="3 4">JCM 16211</strain>
    </source>
</reference>
<dbReference type="Gene3D" id="3.10.450.710">
    <property type="entry name" value="Tgt2/MlaC"/>
    <property type="match status" value="1"/>
</dbReference>
<dbReference type="RefSeq" id="WP_343990185.1">
    <property type="nucleotide sequence ID" value="NZ_BAAAFM010000008.1"/>
</dbReference>
<evidence type="ECO:0000256" key="2">
    <source>
        <dbReference type="SAM" id="SignalP"/>
    </source>
</evidence>
<feature type="chain" id="PRO_5046260324" evidence="2">
    <location>
        <begin position="24"/>
        <end position="219"/>
    </location>
</feature>
<dbReference type="InterPro" id="IPR042245">
    <property type="entry name" value="Tgt2/MlaC_sf"/>
</dbReference>
<dbReference type="PANTHER" id="PTHR36573">
    <property type="entry name" value="INTERMEMBRANE PHOSPHOLIPID TRANSPORT SYSTEM BINDING PROTEIN MLAC"/>
    <property type="match status" value="1"/>
</dbReference>
<dbReference type="InterPro" id="IPR008869">
    <property type="entry name" value="MlaC/ttg2D"/>
</dbReference>
<dbReference type="PANTHER" id="PTHR36573:SF1">
    <property type="entry name" value="INTERMEMBRANE PHOSPHOLIPID TRANSPORT SYSTEM BINDING PROTEIN MLAC"/>
    <property type="match status" value="1"/>
</dbReference>
<feature type="signal peptide" evidence="2">
    <location>
        <begin position="1"/>
        <end position="23"/>
    </location>
</feature>
<protein>
    <submittedName>
        <fullName evidence="3">Phospholipid-binding protein MlaC</fullName>
    </submittedName>
</protein>
<proteinExistence type="predicted"/>
<evidence type="ECO:0000313" key="4">
    <source>
        <dbReference type="Proteomes" id="UP001501221"/>
    </source>
</evidence>
<gene>
    <name evidence="3" type="primary">mlaC</name>
    <name evidence="3" type="ORF">GCM10009123_21390</name>
</gene>
<evidence type="ECO:0000313" key="3">
    <source>
        <dbReference type="EMBL" id="GAA0213909.1"/>
    </source>
</evidence>
<dbReference type="EMBL" id="BAAAFM010000008">
    <property type="protein sequence ID" value="GAA0213909.1"/>
    <property type="molecule type" value="Genomic_DNA"/>
</dbReference>
<accession>A0ABN0T6K1</accession>
<organism evidence="3 4">
    <name type="scientific">Kangiella japonica</name>
    <dbReference type="NCBI Taxonomy" id="647384"/>
    <lineage>
        <taxon>Bacteria</taxon>
        <taxon>Pseudomonadati</taxon>
        <taxon>Pseudomonadota</taxon>
        <taxon>Gammaproteobacteria</taxon>
        <taxon>Kangiellales</taxon>
        <taxon>Kangiellaceae</taxon>
        <taxon>Kangiella</taxon>
    </lineage>
</organism>
<evidence type="ECO:0000256" key="1">
    <source>
        <dbReference type="SAM" id="MobiDB-lite"/>
    </source>
</evidence>
<keyword evidence="2" id="KW-0732">Signal</keyword>
<feature type="region of interest" description="Disordered" evidence="1">
    <location>
        <begin position="200"/>
        <end position="219"/>
    </location>
</feature>
<sequence>MKHLASKALIALTFLTFSLSSLAFEDPKIHLETVTKKISSEILSNKEKIKTDSEYAKSLIRDYLLPEVDSEYMAKRILGKTYWTQATKEQREKFIKEFIGLLLNSYSKGLANYDGQPITYDDTQYSKSGNLANVRSTIQPNEGEPIIIDYRLKVQPDETWLVTDVIIEGVSMAKSYANQYREQISKVGLEETLKQLEAENERAKEATEVSDVIQTGDKS</sequence>
<keyword evidence="4" id="KW-1185">Reference proteome</keyword>
<dbReference type="Pfam" id="PF05494">
    <property type="entry name" value="MlaC"/>
    <property type="match status" value="1"/>
</dbReference>